<accession>A0A091QW96</accession>
<feature type="transmembrane region" description="Helical" evidence="5">
    <location>
        <begin position="68"/>
        <end position="88"/>
    </location>
</feature>
<protein>
    <submittedName>
        <fullName evidence="6">Solute carrier family 22 member 13</fullName>
    </submittedName>
</protein>
<keyword evidence="2 5" id="KW-0812">Transmembrane</keyword>
<name>A0A091QW96_9AVES</name>
<evidence type="ECO:0000256" key="1">
    <source>
        <dbReference type="ARBA" id="ARBA00004141"/>
    </source>
</evidence>
<dbReference type="GO" id="GO:0016020">
    <property type="term" value="C:membrane"/>
    <property type="evidence" value="ECO:0007669"/>
    <property type="project" value="UniProtKB-SubCell"/>
</dbReference>
<dbReference type="Proteomes" id="UP000053369">
    <property type="component" value="Unassembled WGS sequence"/>
</dbReference>
<keyword evidence="4 5" id="KW-0472">Membrane</keyword>
<evidence type="ECO:0000256" key="5">
    <source>
        <dbReference type="SAM" id="Phobius"/>
    </source>
</evidence>
<dbReference type="SUPFAM" id="SSF103473">
    <property type="entry name" value="MFS general substrate transporter"/>
    <property type="match status" value="1"/>
</dbReference>
<feature type="transmembrane region" description="Helical" evidence="5">
    <location>
        <begin position="40"/>
        <end position="61"/>
    </location>
</feature>
<reference evidence="6 7" key="1">
    <citation type="submission" date="2014-04" db="EMBL/GenBank/DDBJ databases">
        <title>Genome evolution of avian class.</title>
        <authorList>
            <person name="Zhang G."/>
            <person name="Li C."/>
        </authorList>
    </citation>
    <scope>NUCLEOTIDE SEQUENCE [LARGE SCALE GENOMIC DNA]</scope>
    <source>
        <strain evidence="6">BGI_N332</strain>
    </source>
</reference>
<comment type="subcellular location">
    <subcellularLocation>
        <location evidence="1">Membrane</location>
        <topology evidence="1">Multi-pass membrane protein</topology>
    </subcellularLocation>
</comment>
<dbReference type="InterPro" id="IPR036259">
    <property type="entry name" value="MFS_trans_sf"/>
</dbReference>
<dbReference type="EMBL" id="KK805081">
    <property type="protein sequence ID" value="KFQ31523.1"/>
    <property type="molecule type" value="Genomic_DNA"/>
</dbReference>
<dbReference type="Gene3D" id="1.20.1250.20">
    <property type="entry name" value="MFS general substrate transporter like domains"/>
    <property type="match status" value="1"/>
</dbReference>
<feature type="non-terminal residue" evidence="6">
    <location>
        <position position="97"/>
    </location>
</feature>
<sequence>DQPVPTTVLAIIGKFTATASYSTSYVYCAELFPTVVRQTGVGLCSMAARVAGILSPLILLLGEYHRAIPMAIFGSAPMVGSLLCFLLPETRGTDLAD</sequence>
<dbReference type="PANTHER" id="PTHR24064">
    <property type="entry name" value="SOLUTE CARRIER FAMILY 22 MEMBER"/>
    <property type="match status" value="1"/>
</dbReference>
<evidence type="ECO:0000313" key="7">
    <source>
        <dbReference type="Proteomes" id="UP000053369"/>
    </source>
</evidence>
<keyword evidence="3 5" id="KW-1133">Transmembrane helix</keyword>
<keyword evidence="7" id="KW-1185">Reference proteome</keyword>
<feature type="non-terminal residue" evidence="6">
    <location>
        <position position="1"/>
    </location>
</feature>
<evidence type="ECO:0000256" key="2">
    <source>
        <dbReference type="ARBA" id="ARBA00022692"/>
    </source>
</evidence>
<proteinExistence type="predicted"/>
<evidence type="ECO:0000313" key="6">
    <source>
        <dbReference type="EMBL" id="KFQ31523.1"/>
    </source>
</evidence>
<dbReference type="AlphaFoldDB" id="A0A091QW96"/>
<organism evidence="6 7">
    <name type="scientific">Mesitornis unicolor</name>
    <name type="common">brown roatelo</name>
    <dbReference type="NCBI Taxonomy" id="54374"/>
    <lineage>
        <taxon>Eukaryota</taxon>
        <taxon>Metazoa</taxon>
        <taxon>Chordata</taxon>
        <taxon>Craniata</taxon>
        <taxon>Vertebrata</taxon>
        <taxon>Euteleostomi</taxon>
        <taxon>Archelosauria</taxon>
        <taxon>Archosauria</taxon>
        <taxon>Dinosauria</taxon>
        <taxon>Saurischia</taxon>
        <taxon>Theropoda</taxon>
        <taxon>Coelurosauria</taxon>
        <taxon>Aves</taxon>
        <taxon>Neognathae</taxon>
        <taxon>Neoaves</taxon>
        <taxon>Columbimorphae</taxon>
        <taxon>Mesitornithiformes</taxon>
        <taxon>Mesitornithidae</taxon>
        <taxon>Mesitornis</taxon>
    </lineage>
</organism>
<evidence type="ECO:0000256" key="4">
    <source>
        <dbReference type="ARBA" id="ARBA00023136"/>
    </source>
</evidence>
<gene>
    <name evidence="6" type="ORF">N332_07206</name>
</gene>
<evidence type="ECO:0000256" key="3">
    <source>
        <dbReference type="ARBA" id="ARBA00022989"/>
    </source>
</evidence>